<dbReference type="AlphaFoldDB" id="A0A4R2BJZ8"/>
<comment type="caution">
    <text evidence="1">The sequence shown here is derived from an EMBL/GenBank/DDBJ whole genome shotgun (WGS) entry which is preliminary data.</text>
</comment>
<protein>
    <recommendedName>
        <fullName evidence="3">NUDIX domain-containing protein</fullName>
    </recommendedName>
</protein>
<dbReference type="InterPro" id="IPR015797">
    <property type="entry name" value="NUDIX_hydrolase-like_dom_sf"/>
</dbReference>
<evidence type="ECO:0000313" key="2">
    <source>
        <dbReference type="Proteomes" id="UP000295689"/>
    </source>
</evidence>
<dbReference type="Gene3D" id="3.90.79.10">
    <property type="entry name" value="Nucleoside Triphosphate Pyrophosphohydrolase"/>
    <property type="match status" value="1"/>
</dbReference>
<dbReference type="EMBL" id="SLVV01000002">
    <property type="protein sequence ID" value="TCN27316.1"/>
    <property type="molecule type" value="Genomic_DNA"/>
</dbReference>
<accession>A0A4R2BJZ8</accession>
<gene>
    <name evidence="1" type="ORF">EV146_102265</name>
</gene>
<name>A0A4R2BJZ8_9BACI</name>
<evidence type="ECO:0008006" key="3">
    <source>
        <dbReference type="Google" id="ProtNLM"/>
    </source>
</evidence>
<keyword evidence="2" id="KW-1185">Reference proteome</keyword>
<organism evidence="1 2">
    <name type="scientific">Mesobacillus foraminis</name>
    <dbReference type="NCBI Taxonomy" id="279826"/>
    <lineage>
        <taxon>Bacteria</taxon>
        <taxon>Bacillati</taxon>
        <taxon>Bacillota</taxon>
        <taxon>Bacilli</taxon>
        <taxon>Bacillales</taxon>
        <taxon>Bacillaceae</taxon>
        <taxon>Mesobacillus</taxon>
    </lineage>
</organism>
<reference evidence="1 2" key="1">
    <citation type="journal article" date="2015" name="Stand. Genomic Sci.">
        <title>Genomic Encyclopedia of Bacterial and Archaeal Type Strains, Phase III: the genomes of soil and plant-associated and newly described type strains.</title>
        <authorList>
            <person name="Whitman W.B."/>
            <person name="Woyke T."/>
            <person name="Klenk H.P."/>
            <person name="Zhou Y."/>
            <person name="Lilburn T.G."/>
            <person name="Beck B.J."/>
            <person name="De Vos P."/>
            <person name="Vandamme P."/>
            <person name="Eisen J.A."/>
            <person name="Garrity G."/>
            <person name="Hugenholtz P."/>
            <person name="Kyrpides N.C."/>
        </authorList>
    </citation>
    <scope>NUCLEOTIDE SEQUENCE [LARGE SCALE GENOMIC DNA]</scope>
    <source>
        <strain evidence="1 2">CV53</strain>
    </source>
</reference>
<proteinExistence type="predicted"/>
<dbReference type="SUPFAM" id="SSF55811">
    <property type="entry name" value="Nudix"/>
    <property type="match status" value="1"/>
</dbReference>
<dbReference type="Proteomes" id="UP000295689">
    <property type="component" value="Unassembled WGS sequence"/>
</dbReference>
<sequence>MLNITAAGHLLHNENISDGIREIREELGISVCFDDLHRLGVFPYSIRHEDIIDREYANVFLYEHCFTHKDFLLQGEEVSGLYKIELESFAELISGCKTEILAEEFVSASEDRVPSNIISARLKHFVPHEPAYYKMVIAEVRKKMAAGLKI</sequence>
<evidence type="ECO:0000313" key="1">
    <source>
        <dbReference type="EMBL" id="TCN27316.1"/>
    </source>
</evidence>